<proteinExistence type="predicted"/>
<protein>
    <submittedName>
        <fullName evidence="2">Uncharacterized protein</fullName>
    </submittedName>
</protein>
<feature type="region of interest" description="Disordered" evidence="1">
    <location>
        <begin position="1"/>
        <end position="55"/>
    </location>
</feature>
<dbReference type="EMBL" id="CAUJNA010000714">
    <property type="protein sequence ID" value="CAJ1380499.1"/>
    <property type="molecule type" value="Genomic_DNA"/>
</dbReference>
<gene>
    <name evidence="2" type="ORF">EVOR1521_LOCUS8424</name>
</gene>
<dbReference type="Proteomes" id="UP001178507">
    <property type="component" value="Unassembled WGS sequence"/>
</dbReference>
<keyword evidence="3" id="KW-1185">Reference proteome</keyword>
<feature type="region of interest" description="Disordered" evidence="1">
    <location>
        <begin position="222"/>
        <end position="243"/>
    </location>
</feature>
<feature type="compositionally biased region" description="Polar residues" evidence="1">
    <location>
        <begin position="25"/>
        <end position="46"/>
    </location>
</feature>
<name>A0AA36I3Q6_9DINO</name>
<accession>A0AA36I3Q6</accession>
<evidence type="ECO:0000313" key="3">
    <source>
        <dbReference type="Proteomes" id="UP001178507"/>
    </source>
</evidence>
<evidence type="ECO:0000313" key="2">
    <source>
        <dbReference type="EMBL" id="CAJ1380499.1"/>
    </source>
</evidence>
<reference evidence="2" key="1">
    <citation type="submission" date="2023-08" db="EMBL/GenBank/DDBJ databases">
        <authorList>
            <person name="Chen Y."/>
            <person name="Shah S."/>
            <person name="Dougan E. K."/>
            <person name="Thang M."/>
            <person name="Chan C."/>
        </authorList>
    </citation>
    <scope>NUCLEOTIDE SEQUENCE</scope>
</reference>
<organism evidence="2 3">
    <name type="scientific">Effrenium voratum</name>
    <dbReference type="NCBI Taxonomy" id="2562239"/>
    <lineage>
        <taxon>Eukaryota</taxon>
        <taxon>Sar</taxon>
        <taxon>Alveolata</taxon>
        <taxon>Dinophyceae</taxon>
        <taxon>Suessiales</taxon>
        <taxon>Symbiodiniaceae</taxon>
        <taxon>Effrenium</taxon>
    </lineage>
</organism>
<comment type="caution">
    <text evidence="2">The sequence shown here is derived from an EMBL/GenBank/DDBJ whole genome shotgun (WGS) entry which is preliminary data.</text>
</comment>
<sequence>MTLELPINRRGLPKPLDPPGCMSPSADSGMSPRSSAGSEKTTHTAYSNDVSSSSADSGWELFTLEEFTKTEALALQRALLERFEAPTFQRDLRELADAHRLESGKSKGYRVGFMRLVRREQMKVLPHFGFEASELGVEAMLRAFAEWKNDSDIQVQEKIIQDTLRSAEPVVAPAEPQKNRLRMKPSNKFGIECFLQALLKAFTEPWFQEKIYELRRSADYGSGRAVRKPDGSQTSGPHSVDPEGYYNLSGRAALALQVHEQVLPRYWFEGTPEGVQEMLLHVSPYLGDKDVARVFDAINSKLGMEPNAQQRFRRLVALAEDVDVQVLWSCSPRRRAASNSPSPRRERRP</sequence>
<evidence type="ECO:0000256" key="1">
    <source>
        <dbReference type="SAM" id="MobiDB-lite"/>
    </source>
</evidence>
<dbReference type="AlphaFoldDB" id="A0AA36I3Q6"/>